<evidence type="ECO:0000256" key="4">
    <source>
        <dbReference type="ARBA" id="ARBA00022485"/>
    </source>
</evidence>
<gene>
    <name evidence="9" type="ORF">RMAR1173_LOCUS8272</name>
</gene>
<comment type="similarity">
    <text evidence="3">Belongs to the HesB/IscA family.</text>
</comment>
<dbReference type="NCBIfam" id="TIGR00049">
    <property type="entry name" value="iron-sulfur cluster assembly accessory protein"/>
    <property type="match status" value="1"/>
</dbReference>
<dbReference type="SUPFAM" id="SSF89360">
    <property type="entry name" value="HesB-like domain"/>
    <property type="match status" value="1"/>
</dbReference>
<evidence type="ECO:0000256" key="3">
    <source>
        <dbReference type="ARBA" id="ARBA00006718"/>
    </source>
</evidence>
<evidence type="ECO:0000256" key="6">
    <source>
        <dbReference type="ARBA" id="ARBA00023004"/>
    </source>
</evidence>
<organism evidence="9">
    <name type="scientific">Rhizochromulina marina</name>
    <dbReference type="NCBI Taxonomy" id="1034831"/>
    <lineage>
        <taxon>Eukaryota</taxon>
        <taxon>Sar</taxon>
        <taxon>Stramenopiles</taxon>
        <taxon>Ochrophyta</taxon>
        <taxon>Dictyochophyceae</taxon>
        <taxon>Rhizochromulinales</taxon>
        <taxon>Rhizochromulina</taxon>
    </lineage>
</organism>
<evidence type="ECO:0000256" key="2">
    <source>
        <dbReference type="ARBA" id="ARBA00005151"/>
    </source>
</evidence>
<dbReference type="InterPro" id="IPR000361">
    <property type="entry name" value="ATAP_core_dom"/>
</dbReference>
<dbReference type="EMBL" id="HBHJ01012680">
    <property type="protein sequence ID" value="CAD9681475.1"/>
    <property type="molecule type" value="Transcribed_RNA"/>
</dbReference>
<protein>
    <recommendedName>
        <fullName evidence="8">Core domain-containing protein</fullName>
    </recommendedName>
</protein>
<keyword evidence="4" id="KW-0004">4Fe-4S</keyword>
<evidence type="ECO:0000313" key="9">
    <source>
        <dbReference type="EMBL" id="CAD9681475.1"/>
    </source>
</evidence>
<dbReference type="Gene3D" id="2.60.300.12">
    <property type="entry name" value="HesB-like domain"/>
    <property type="match status" value="1"/>
</dbReference>
<name>A0A7S2RUW2_9STRA</name>
<comment type="pathway">
    <text evidence="2">Cofactor biosynthesis; iron-sulfur cluster biosynthesis.</text>
</comment>
<dbReference type="GO" id="GO:0016226">
    <property type="term" value="P:iron-sulfur cluster assembly"/>
    <property type="evidence" value="ECO:0007669"/>
    <property type="project" value="InterPro"/>
</dbReference>
<dbReference type="FunFam" id="2.60.300.12:FF:000006">
    <property type="entry name" value="Iron-sulfur cluster assembly 2 mitochondrial"/>
    <property type="match status" value="1"/>
</dbReference>
<keyword evidence="7" id="KW-0496">Mitochondrion</keyword>
<dbReference type="InterPro" id="IPR016092">
    <property type="entry name" value="ATAP"/>
</dbReference>
<dbReference type="AlphaFoldDB" id="A0A7S2RUW2"/>
<evidence type="ECO:0000259" key="8">
    <source>
        <dbReference type="Pfam" id="PF01521"/>
    </source>
</evidence>
<accession>A0A7S2RUW2</accession>
<dbReference type="GO" id="GO:0005506">
    <property type="term" value="F:iron ion binding"/>
    <property type="evidence" value="ECO:0007669"/>
    <property type="project" value="TreeGrafter"/>
</dbReference>
<evidence type="ECO:0000256" key="5">
    <source>
        <dbReference type="ARBA" id="ARBA00022723"/>
    </source>
</evidence>
<dbReference type="InterPro" id="IPR035903">
    <property type="entry name" value="HesB-like_dom_sf"/>
</dbReference>
<sequence length="159" mass="16981">MAGRGSARALLAAARGRCGPVPSPALPLLCRYLSTASLEDIVVTKSCARRILELQKESSSEYVKLRLTVEGGGCSGFQYQFHMDSEPVDEEEDSVFERDGASVVIDEASLEFVTGATVDFVEEMIRSSFVVVNNPNSESACGCGSSFALKAFSDNPAVD</sequence>
<keyword evidence="6" id="KW-0408">Iron</keyword>
<evidence type="ECO:0000256" key="7">
    <source>
        <dbReference type="ARBA" id="ARBA00023128"/>
    </source>
</evidence>
<evidence type="ECO:0000256" key="1">
    <source>
        <dbReference type="ARBA" id="ARBA00004173"/>
    </source>
</evidence>
<dbReference type="Pfam" id="PF01521">
    <property type="entry name" value="Fe-S_biosyn"/>
    <property type="match status" value="1"/>
</dbReference>
<dbReference type="GO" id="GO:0051539">
    <property type="term" value="F:4 iron, 4 sulfur cluster binding"/>
    <property type="evidence" value="ECO:0007669"/>
    <property type="project" value="UniProtKB-KW"/>
</dbReference>
<feature type="domain" description="Core" evidence="8">
    <location>
        <begin position="41"/>
        <end position="144"/>
    </location>
</feature>
<dbReference type="PANTHER" id="PTHR43011:SF1">
    <property type="entry name" value="IRON-SULFUR CLUSTER ASSEMBLY 2 HOMOLOG, MITOCHONDRIAL"/>
    <property type="match status" value="1"/>
</dbReference>
<dbReference type="GO" id="GO:0051537">
    <property type="term" value="F:2 iron, 2 sulfur cluster binding"/>
    <property type="evidence" value="ECO:0007669"/>
    <property type="project" value="TreeGrafter"/>
</dbReference>
<reference evidence="9" key="1">
    <citation type="submission" date="2021-01" db="EMBL/GenBank/DDBJ databases">
        <authorList>
            <person name="Corre E."/>
            <person name="Pelletier E."/>
            <person name="Niang G."/>
            <person name="Scheremetjew M."/>
            <person name="Finn R."/>
            <person name="Kale V."/>
            <person name="Holt S."/>
            <person name="Cochrane G."/>
            <person name="Meng A."/>
            <person name="Brown T."/>
            <person name="Cohen L."/>
        </authorList>
    </citation>
    <scope>NUCLEOTIDE SEQUENCE</scope>
    <source>
        <strain evidence="9">CCMP1243</strain>
    </source>
</reference>
<keyword evidence="4" id="KW-0411">Iron-sulfur</keyword>
<keyword evidence="5" id="KW-0479">Metal-binding</keyword>
<dbReference type="PANTHER" id="PTHR43011">
    <property type="entry name" value="IRON-SULFUR CLUSTER ASSEMBLY 2 HOMOLOG, MITOCHONDRIAL"/>
    <property type="match status" value="1"/>
</dbReference>
<comment type="subcellular location">
    <subcellularLocation>
        <location evidence="1">Mitochondrion</location>
    </subcellularLocation>
</comment>
<dbReference type="GO" id="GO:0120510">
    <property type="term" value="C:mitochondrial [4Fe-4S] assembly complex"/>
    <property type="evidence" value="ECO:0007669"/>
    <property type="project" value="UniProtKB-ARBA"/>
</dbReference>
<proteinExistence type="inferred from homology"/>